<evidence type="ECO:0000313" key="3">
    <source>
        <dbReference type="Proteomes" id="UP000516160"/>
    </source>
</evidence>
<reference evidence="2 3" key="1">
    <citation type="submission" date="2020-07" db="EMBL/GenBank/DDBJ databases">
        <title>Alkalicella. sp. LB2 genome.</title>
        <authorList>
            <person name="Postec A."/>
            <person name="Quemeneur M."/>
        </authorList>
    </citation>
    <scope>NUCLEOTIDE SEQUENCE [LARGE SCALE GENOMIC DNA]</scope>
    <source>
        <strain evidence="2 3">LB2</strain>
    </source>
</reference>
<dbReference type="Pfam" id="PF00583">
    <property type="entry name" value="Acetyltransf_1"/>
    <property type="match status" value="1"/>
</dbReference>
<dbReference type="KEGG" id="acae:HYG86_04520"/>
<name>A0A7G9W5X5_ALKCA</name>
<accession>A0A7G9W5X5</accession>
<proteinExistence type="predicted"/>
<dbReference type="PANTHER" id="PTHR42791:SF1">
    <property type="entry name" value="N-ACETYLTRANSFERASE DOMAIN-CONTAINING PROTEIN"/>
    <property type="match status" value="1"/>
</dbReference>
<dbReference type="PROSITE" id="PS51186">
    <property type="entry name" value="GNAT"/>
    <property type="match status" value="1"/>
</dbReference>
<dbReference type="GO" id="GO:0016747">
    <property type="term" value="F:acyltransferase activity, transferring groups other than amino-acyl groups"/>
    <property type="evidence" value="ECO:0007669"/>
    <property type="project" value="InterPro"/>
</dbReference>
<keyword evidence="2" id="KW-0808">Transferase</keyword>
<sequence>MQFDNLYKLNKEDVNRGAESIASAFSDYPMFKYILGEKLDSESIKVFLRFIIKYAVLYGEAYAISEKLEGIILFSDFRIYKFSLIRQLRCGVFSLMKYGKEVGDRFTKFDQFTLKMHNEAIKEPHQYIILLGVASERQGQGFGRKLMLPLLNLADQQGQACYLETHGGINVEIYQRYGFEVVSKGVVPGSDIMQYSMLRKEKT</sequence>
<dbReference type="InterPro" id="IPR052523">
    <property type="entry name" value="Trichothecene_AcTrans"/>
</dbReference>
<dbReference type="SUPFAM" id="SSF55729">
    <property type="entry name" value="Acyl-CoA N-acyltransferases (Nat)"/>
    <property type="match status" value="1"/>
</dbReference>
<feature type="domain" description="N-acetyltransferase" evidence="1">
    <location>
        <begin position="72"/>
        <end position="203"/>
    </location>
</feature>
<dbReference type="InterPro" id="IPR016181">
    <property type="entry name" value="Acyl_CoA_acyltransferase"/>
</dbReference>
<dbReference type="Proteomes" id="UP000516160">
    <property type="component" value="Chromosome"/>
</dbReference>
<evidence type="ECO:0000259" key="1">
    <source>
        <dbReference type="PROSITE" id="PS51186"/>
    </source>
</evidence>
<dbReference type="PANTHER" id="PTHR42791">
    <property type="entry name" value="GNAT FAMILY ACETYLTRANSFERASE"/>
    <property type="match status" value="1"/>
</dbReference>
<dbReference type="EMBL" id="CP058559">
    <property type="protein sequence ID" value="QNO14087.1"/>
    <property type="molecule type" value="Genomic_DNA"/>
</dbReference>
<dbReference type="CDD" id="cd04301">
    <property type="entry name" value="NAT_SF"/>
    <property type="match status" value="1"/>
</dbReference>
<keyword evidence="3" id="KW-1185">Reference proteome</keyword>
<dbReference type="AlphaFoldDB" id="A0A7G9W5X5"/>
<evidence type="ECO:0000313" key="2">
    <source>
        <dbReference type="EMBL" id="QNO14087.1"/>
    </source>
</evidence>
<protein>
    <submittedName>
        <fullName evidence="2">GNAT family N-acetyltransferase</fullName>
    </submittedName>
</protein>
<gene>
    <name evidence="2" type="ORF">HYG86_04520</name>
</gene>
<organism evidence="2 3">
    <name type="scientific">Alkalicella caledoniensis</name>
    <dbReference type="NCBI Taxonomy" id="2731377"/>
    <lineage>
        <taxon>Bacteria</taxon>
        <taxon>Bacillati</taxon>
        <taxon>Bacillota</taxon>
        <taxon>Clostridia</taxon>
        <taxon>Eubacteriales</taxon>
        <taxon>Proteinivoracaceae</taxon>
        <taxon>Alkalicella</taxon>
    </lineage>
</organism>
<dbReference type="InterPro" id="IPR000182">
    <property type="entry name" value="GNAT_dom"/>
</dbReference>
<dbReference type="RefSeq" id="WP_213167750.1">
    <property type="nucleotide sequence ID" value="NZ_CP058559.1"/>
</dbReference>
<dbReference type="Gene3D" id="3.40.630.30">
    <property type="match status" value="1"/>
</dbReference>